<keyword evidence="1" id="KW-0560">Oxidoreductase</keyword>
<evidence type="ECO:0000256" key="1">
    <source>
        <dbReference type="ARBA" id="ARBA00023002"/>
    </source>
</evidence>
<name>A0AAD7AZW5_9AGAR</name>
<dbReference type="EMBL" id="JARKIF010000072">
    <property type="protein sequence ID" value="KAJ7605557.1"/>
    <property type="molecule type" value="Genomic_DNA"/>
</dbReference>
<sequence length="302" mass="32139">MPSLPAVQSSNASFTPSYLPVAVFLGGTSGIGRGTAEAFARYTGGNAHIILIGRNASAATSILSSFPKPTSTESGWKHEFIECDVSLIKNVNATVASLLPRLPRVNFLVCSCGIFSFDDRKDTPEGLDIKLAVTYYARAVFMIKLLPALEAAAKAGQPASVLNVLAAGHGSTVELGNLGLKNGYTGMRSMHESVTYVDLLHVELSTKHPTVAFTHTYPGFIDTPIARIAAKLVPSWDINKAGNITDAGEFSLYALLTAARGKAHMKGETSDDAEKPPVYGYGSSEESRAMLEHTEEVMNSNV</sequence>
<keyword evidence="3" id="KW-1185">Reference proteome</keyword>
<dbReference type="InterPro" id="IPR002347">
    <property type="entry name" value="SDR_fam"/>
</dbReference>
<accession>A0AAD7AZW5</accession>
<organism evidence="2 3">
    <name type="scientific">Roridomyces roridus</name>
    <dbReference type="NCBI Taxonomy" id="1738132"/>
    <lineage>
        <taxon>Eukaryota</taxon>
        <taxon>Fungi</taxon>
        <taxon>Dikarya</taxon>
        <taxon>Basidiomycota</taxon>
        <taxon>Agaricomycotina</taxon>
        <taxon>Agaricomycetes</taxon>
        <taxon>Agaricomycetidae</taxon>
        <taxon>Agaricales</taxon>
        <taxon>Marasmiineae</taxon>
        <taxon>Mycenaceae</taxon>
        <taxon>Roridomyces</taxon>
    </lineage>
</organism>
<dbReference type="Pfam" id="PF00106">
    <property type="entry name" value="adh_short"/>
    <property type="match status" value="1"/>
</dbReference>
<dbReference type="PANTHER" id="PTHR47534">
    <property type="entry name" value="YALI0E05731P"/>
    <property type="match status" value="1"/>
</dbReference>
<comment type="caution">
    <text evidence="2">The sequence shown here is derived from an EMBL/GenBank/DDBJ whole genome shotgun (WGS) entry which is preliminary data.</text>
</comment>
<evidence type="ECO:0000313" key="2">
    <source>
        <dbReference type="EMBL" id="KAJ7605557.1"/>
    </source>
</evidence>
<reference evidence="2" key="1">
    <citation type="submission" date="2023-03" db="EMBL/GenBank/DDBJ databases">
        <title>Massive genome expansion in bonnet fungi (Mycena s.s.) driven by repeated elements and novel gene families across ecological guilds.</title>
        <authorList>
            <consortium name="Lawrence Berkeley National Laboratory"/>
            <person name="Harder C.B."/>
            <person name="Miyauchi S."/>
            <person name="Viragh M."/>
            <person name="Kuo A."/>
            <person name="Thoen E."/>
            <person name="Andreopoulos B."/>
            <person name="Lu D."/>
            <person name="Skrede I."/>
            <person name="Drula E."/>
            <person name="Henrissat B."/>
            <person name="Morin E."/>
            <person name="Kohler A."/>
            <person name="Barry K."/>
            <person name="LaButti K."/>
            <person name="Morin E."/>
            <person name="Salamov A."/>
            <person name="Lipzen A."/>
            <person name="Mereny Z."/>
            <person name="Hegedus B."/>
            <person name="Baldrian P."/>
            <person name="Stursova M."/>
            <person name="Weitz H."/>
            <person name="Taylor A."/>
            <person name="Grigoriev I.V."/>
            <person name="Nagy L.G."/>
            <person name="Martin F."/>
            <person name="Kauserud H."/>
        </authorList>
    </citation>
    <scope>NUCLEOTIDE SEQUENCE</scope>
    <source>
        <strain evidence="2">9284</strain>
    </source>
</reference>
<dbReference type="GO" id="GO:0016491">
    <property type="term" value="F:oxidoreductase activity"/>
    <property type="evidence" value="ECO:0007669"/>
    <property type="project" value="UniProtKB-KW"/>
</dbReference>
<dbReference type="Gene3D" id="3.40.50.720">
    <property type="entry name" value="NAD(P)-binding Rossmann-like Domain"/>
    <property type="match status" value="1"/>
</dbReference>
<dbReference type="InterPro" id="IPR036291">
    <property type="entry name" value="NAD(P)-bd_dom_sf"/>
</dbReference>
<dbReference type="PANTHER" id="PTHR47534:SF3">
    <property type="entry name" value="ALCOHOL DEHYDROGENASE-LIKE C-TERMINAL DOMAIN-CONTAINING PROTEIN"/>
    <property type="match status" value="1"/>
</dbReference>
<dbReference type="InterPro" id="IPR052228">
    <property type="entry name" value="Sec_Metab_Biosynth_Oxidored"/>
</dbReference>
<dbReference type="Proteomes" id="UP001221142">
    <property type="component" value="Unassembled WGS sequence"/>
</dbReference>
<gene>
    <name evidence="2" type="ORF">FB45DRAFT_486733</name>
</gene>
<protein>
    <submittedName>
        <fullName evidence="2">NAD-P-binding protein</fullName>
    </submittedName>
</protein>
<dbReference type="AlphaFoldDB" id="A0AAD7AZW5"/>
<dbReference type="PRINTS" id="PR00081">
    <property type="entry name" value="GDHRDH"/>
</dbReference>
<dbReference type="SUPFAM" id="SSF51735">
    <property type="entry name" value="NAD(P)-binding Rossmann-fold domains"/>
    <property type="match status" value="1"/>
</dbReference>
<evidence type="ECO:0000313" key="3">
    <source>
        <dbReference type="Proteomes" id="UP001221142"/>
    </source>
</evidence>
<proteinExistence type="predicted"/>